<evidence type="ECO:0000256" key="1">
    <source>
        <dbReference type="ARBA" id="ARBA00004141"/>
    </source>
</evidence>
<organism evidence="6 7">
    <name type="scientific">Mythimna separata</name>
    <name type="common">Oriental armyworm</name>
    <name type="synonym">Pseudaletia separata</name>
    <dbReference type="NCBI Taxonomy" id="271217"/>
    <lineage>
        <taxon>Eukaryota</taxon>
        <taxon>Metazoa</taxon>
        <taxon>Ecdysozoa</taxon>
        <taxon>Arthropoda</taxon>
        <taxon>Hexapoda</taxon>
        <taxon>Insecta</taxon>
        <taxon>Pterygota</taxon>
        <taxon>Neoptera</taxon>
        <taxon>Endopterygota</taxon>
        <taxon>Lepidoptera</taxon>
        <taxon>Glossata</taxon>
        <taxon>Ditrysia</taxon>
        <taxon>Noctuoidea</taxon>
        <taxon>Noctuidae</taxon>
        <taxon>Noctuinae</taxon>
        <taxon>Hadenini</taxon>
        <taxon>Mythimna</taxon>
    </lineage>
</organism>
<dbReference type="AlphaFoldDB" id="A0AAD7Z3D7"/>
<dbReference type="EMBL" id="JARGEI010000001">
    <property type="protein sequence ID" value="KAJ8736880.1"/>
    <property type="molecule type" value="Genomic_DNA"/>
</dbReference>
<keyword evidence="3 5" id="KW-1133">Transmembrane helix</keyword>
<keyword evidence="2 5" id="KW-0812">Transmembrane</keyword>
<evidence type="ECO:0000313" key="7">
    <source>
        <dbReference type="Proteomes" id="UP001231518"/>
    </source>
</evidence>
<evidence type="ECO:0000256" key="3">
    <source>
        <dbReference type="ARBA" id="ARBA00022989"/>
    </source>
</evidence>
<dbReference type="PANTHER" id="PTHR12226">
    <property type="entry name" value="MANNOSE-P-DOLICHOL UTILIZATION DEFECT 1 LEC35 -RELATED"/>
    <property type="match status" value="1"/>
</dbReference>
<evidence type="ECO:0000256" key="4">
    <source>
        <dbReference type="ARBA" id="ARBA00023136"/>
    </source>
</evidence>
<protein>
    <recommendedName>
        <fullName evidence="8">PQ-loop repeat-containing protein 3</fullName>
    </recommendedName>
</protein>
<keyword evidence="7" id="KW-1185">Reference proteome</keyword>
<dbReference type="InterPro" id="IPR016817">
    <property type="entry name" value="MannP-dilichol_defect-1"/>
</dbReference>
<dbReference type="InterPro" id="IPR006603">
    <property type="entry name" value="PQ-loop_rpt"/>
</dbReference>
<dbReference type="Proteomes" id="UP001231518">
    <property type="component" value="Chromosome 1"/>
</dbReference>
<evidence type="ECO:0008006" key="8">
    <source>
        <dbReference type="Google" id="ProtNLM"/>
    </source>
</evidence>
<evidence type="ECO:0000313" key="6">
    <source>
        <dbReference type="EMBL" id="KAJ8736880.1"/>
    </source>
</evidence>
<comment type="caution">
    <text evidence="6">The sequence shown here is derived from an EMBL/GenBank/DDBJ whole genome shotgun (WGS) entry which is preliminary data.</text>
</comment>
<dbReference type="Pfam" id="PF04193">
    <property type="entry name" value="PQ-loop"/>
    <property type="match status" value="1"/>
</dbReference>
<evidence type="ECO:0000256" key="2">
    <source>
        <dbReference type="ARBA" id="ARBA00022692"/>
    </source>
</evidence>
<gene>
    <name evidence="6" type="ORF">PYW07_000151</name>
</gene>
<sequence length="281" mass="31827">MATERRMTTNETDIKQIVNMTKSFVKSIPYSVLSCKRVHYYSFVDITEQYSFKMEVISKNIANALSTLTIMSCLFLKVPQIIYIREKQSAEGIFIQAMLMEVFGFSIMTLYNYTNSYSIMTYLEYPIILLQVYVMFYYVLKYKKMLACSMVPITTILYTCTAVGFMVGAIPKTILSYLVPLCTPLSGFAKVTYIYGIVSEENADAISLTTWVISVATNLARIFTIYVDSGDKKLMLNFLISTILSSAVLGTALYYKKICRPDSTEARSGRKSCAHSHSHSD</sequence>
<evidence type="ECO:0000256" key="5">
    <source>
        <dbReference type="SAM" id="Phobius"/>
    </source>
</evidence>
<comment type="subcellular location">
    <subcellularLocation>
        <location evidence="1">Membrane</location>
        <topology evidence="1">Multi-pass membrane protein</topology>
    </subcellularLocation>
</comment>
<feature type="transmembrane region" description="Helical" evidence="5">
    <location>
        <begin position="174"/>
        <end position="196"/>
    </location>
</feature>
<feature type="transmembrane region" description="Helical" evidence="5">
    <location>
        <begin position="119"/>
        <end position="140"/>
    </location>
</feature>
<feature type="transmembrane region" description="Helical" evidence="5">
    <location>
        <begin position="147"/>
        <end position="168"/>
    </location>
</feature>
<reference evidence="6" key="1">
    <citation type="submission" date="2023-03" db="EMBL/GenBank/DDBJ databases">
        <title>Chromosome-level genomes of two armyworms, Mythimna separata and Mythimna loreyi, provide insights into the biosynthesis and reception of sex pheromones.</title>
        <authorList>
            <person name="Zhao H."/>
        </authorList>
    </citation>
    <scope>NUCLEOTIDE SEQUENCE</scope>
    <source>
        <strain evidence="6">BeijingLab</strain>
        <tissue evidence="6">Pupa</tissue>
    </source>
</reference>
<dbReference type="GO" id="GO:0016020">
    <property type="term" value="C:membrane"/>
    <property type="evidence" value="ECO:0007669"/>
    <property type="project" value="UniProtKB-SubCell"/>
</dbReference>
<name>A0AAD7Z3D7_MYTSE</name>
<proteinExistence type="predicted"/>
<feature type="transmembrane region" description="Helical" evidence="5">
    <location>
        <begin position="208"/>
        <end position="228"/>
    </location>
</feature>
<dbReference type="PANTHER" id="PTHR12226:SF3">
    <property type="entry name" value="SOLUTE CARRIER FAMILY 66 MEMBER 3"/>
    <property type="match status" value="1"/>
</dbReference>
<keyword evidence="4 5" id="KW-0472">Membrane</keyword>
<feature type="transmembrane region" description="Helical" evidence="5">
    <location>
        <begin position="93"/>
        <end position="113"/>
    </location>
</feature>
<accession>A0AAD7Z3D7</accession>
<feature type="transmembrane region" description="Helical" evidence="5">
    <location>
        <begin position="234"/>
        <end position="255"/>
    </location>
</feature>